<protein>
    <submittedName>
        <fullName evidence="1">Uncharacterized protein</fullName>
    </submittedName>
</protein>
<comment type="caution">
    <text evidence="1">The sequence shown here is derived from an EMBL/GenBank/DDBJ whole genome shotgun (WGS) entry which is preliminary data.</text>
</comment>
<organism evidence="1 2">
    <name type="scientific">Carex littledalei</name>
    <dbReference type="NCBI Taxonomy" id="544730"/>
    <lineage>
        <taxon>Eukaryota</taxon>
        <taxon>Viridiplantae</taxon>
        <taxon>Streptophyta</taxon>
        <taxon>Embryophyta</taxon>
        <taxon>Tracheophyta</taxon>
        <taxon>Spermatophyta</taxon>
        <taxon>Magnoliopsida</taxon>
        <taxon>Liliopsida</taxon>
        <taxon>Poales</taxon>
        <taxon>Cyperaceae</taxon>
        <taxon>Cyperoideae</taxon>
        <taxon>Cariceae</taxon>
        <taxon>Carex</taxon>
        <taxon>Carex subgen. Euthyceras</taxon>
    </lineage>
</organism>
<dbReference type="AlphaFoldDB" id="A0A833RIF5"/>
<gene>
    <name evidence="1" type="ORF">FCM35_KLT15492</name>
</gene>
<sequence length="81" mass="8319">MKKRAEAKKKFAQNMKNSIGAEVLTGTGNQPTPVIAGRQERVKCDLQAKAISTVLADNLSVTGAPSEQASLCSGCGGEGNG</sequence>
<proteinExistence type="predicted"/>
<reference evidence="1" key="1">
    <citation type="submission" date="2020-01" db="EMBL/GenBank/DDBJ databases">
        <title>Genome sequence of Kobresia littledalei, the first chromosome-level genome in the family Cyperaceae.</title>
        <authorList>
            <person name="Qu G."/>
        </authorList>
    </citation>
    <scope>NUCLEOTIDE SEQUENCE</scope>
    <source>
        <strain evidence="1">C.B.Clarke</strain>
        <tissue evidence="1">Leaf</tissue>
    </source>
</reference>
<name>A0A833RIF5_9POAL</name>
<evidence type="ECO:0000313" key="2">
    <source>
        <dbReference type="Proteomes" id="UP000623129"/>
    </source>
</evidence>
<keyword evidence="2" id="KW-1185">Reference proteome</keyword>
<dbReference type="Proteomes" id="UP000623129">
    <property type="component" value="Unassembled WGS sequence"/>
</dbReference>
<accession>A0A833RIF5</accession>
<dbReference type="EMBL" id="SWLB01000003">
    <property type="protein sequence ID" value="KAF3339721.1"/>
    <property type="molecule type" value="Genomic_DNA"/>
</dbReference>
<evidence type="ECO:0000313" key="1">
    <source>
        <dbReference type="EMBL" id="KAF3339721.1"/>
    </source>
</evidence>